<evidence type="ECO:0000313" key="3">
    <source>
        <dbReference type="Proteomes" id="UP000886520"/>
    </source>
</evidence>
<comment type="caution">
    <text evidence="2">The sequence shown here is derived from an EMBL/GenBank/DDBJ whole genome shotgun (WGS) entry which is preliminary data.</text>
</comment>
<sequence>MEKWVLLMEEVDSLRRDSRFCLRLKKGVQKGSSKMRCCAIEPLGGATMREALVNNQNSSRRLWMLSRKETINWERKGQYMLVVYQLILGAVFGIWMMCFADALSPDKAVVSDY</sequence>
<protein>
    <submittedName>
        <fullName evidence="2">Uncharacterized protein</fullName>
    </submittedName>
</protein>
<keyword evidence="3" id="KW-1185">Reference proteome</keyword>
<keyword evidence="1" id="KW-1133">Transmembrane helix</keyword>
<gene>
    <name evidence="2" type="ORF">GOP47_0020061</name>
</gene>
<feature type="transmembrane region" description="Helical" evidence="1">
    <location>
        <begin position="81"/>
        <end position="103"/>
    </location>
</feature>
<organism evidence="2 3">
    <name type="scientific">Adiantum capillus-veneris</name>
    <name type="common">Maidenhair fern</name>
    <dbReference type="NCBI Taxonomy" id="13818"/>
    <lineage>
        <taxon>Eukaryota</taxon>
        <taxon>Viridiplantae</taxon>
        <taxon>Streptophyta</taxon>
        <taxon>Embryophyta</taxon>
        <taxon>Tracheophyta</taxon>
        <taxon>Polypodiopsida</taxon>
        <taxon>Polypodiidae</taxon>
        <taxon>Polypodiales</taxon>
        <taxon>Pteridineae</taxon>
        <taxon>Pteridaceae</taxon>
        <taxon>Vittarioideae</taxon>
        <taxon>Adiantum</taxon>
    </lineage>
</organism>
<dbReference type="EMBL" id="JABFUD020000019">
    <property type="protein sequence ID" value="KAI5065366.1"/>
    <property type="molecule type" value="Genomic_DNA"/>
</dbReference>
<reference evidence="2" key="1">
    <citation type="submission" date="2021-01" db="EMBL/GenBank/DDBJ databases">
        <title>Adiantum capillus-veneris genome.</title>
        <authorList>
            <person name="Fang Y."/>
            <person name="Liao Q."/>
        </authorList>
    </citation>
    <scope>NUCLEOTIDE SEQUENCE</scope>
    <source>
        <strain evidence="2">H3</strain>
        <tissue evidence="2">Leaf</tissue>
    </source>
</reference>
<keyword evidence="1" id="KW-0472">Membrane</keyword>
<evidence type="ECO:0000256" key="1">
    <source>
        <dbReference type="SAM" id="Phobius"/>
    </source>
</evidence>
<accession>A0A9D4ZA87</accession>
<dbReference type="Proteomes" id="UP000886520">
    <property type="component" value="Chromosome 19"/>
</dbReference>
<evidence type="ECO:0000313" key="2">
    <source>
        <dbReference type="EMBL" id="KAI5065366.1"/>
    </source>
</evidence>
<name>A0A9D4ZA87_ADICA</name>
<keyword evidence="1" id="KW-0812">Transmembrane</keyword>
<proteinExistence type="predicted"/>
<dbReference type="AlphaFoldDB" id="A0A9D4ZA87"/>